<gene>
    <name evidence="1" type="ORF">ISN74_19375</name>
</gene>
<evidence type="ECO:0000313" key="2">
    <source>
        <dbReference type="Proteomes" id="UP000663181"/>
    </source>
</evidence>
<dbReference type="PROSITE" id="PS51257">
    <property type="entry name" value="PROKAR_LIPOPROTEIN"/>
    <property type="match status" value="1"/>
</dbReference>
<name>A0ABX7GSW5_9GAMM</name>
<proteinExistence type="predicted"/>
<protein>
    <submittedName>
        <fullName evidence="1">Uncharacterized protein</fullName>
    </submittedName>
</protein>
<keyword evidence="2" id="KW-1185">Reference proteome</keyword>
<reference evidence="1 2" key="1">
    <citation type="submission" date="2020-10" db="EMBL/GenBank/DDBJ databases">
        <title>Phylogeny of dyella-like bacteria.</title>
        <authorList>
            <person name="Fu J."/>
        </authorList>
    </citation>
    <scope>NUCLEOTIDE SEQUENCE [LARGE SCALE GENOMIC DNA]</scope>
    <source>
        <strain evidence="1 2">DHOB09</strain>
    </source>
</reference>
<organism evidence="1 2">
    <name type="scientific">Dyella caseinilytica</name>
    <dbReference type="NCBI Taxonomy" id="1849581"/>
    <lineage>
        <taxon>Bacteria</taxon>
        <taxon>Pseudomonadati</taxon>
        <taxon>Pseudomonadota</taxon>
        <taxon>Gammaproteobacteria</taxon>
        <taxon>Lysobacterales</taxon>
        <taxon>Rhodanobacteraceae</taxon>
        <taxon>Dyella</taxon>
    </lineage>
</organism>
<accession>A0ABX7GSW5</accession>
<dbReference type="RefSeq" id="WP_188795531.1">
    <property type="nucleotide sequence ID" value="NZ_BMIZ01000001.1"/>
</dbReference>
<sequence length="261" mass="29034">MNLMKWGVQPRRRASTAALTTAYVVGLSACGHGDISKLKAQTLDANSSYTIGQAFDHRNVCNAVSWKESTDNRGRKVIEYRCVFNIDRADSENAQRQQIDKLRQGMQAEQKGIQLQIEQMGHSLDIQGKSLEESVASPPVEPALLMSLEQQQKDHDAAVAKYQQMKANGPQTMADIQKKYEDLIARAKSEGIVAGATETFQWTVNDDGFTPIYAGRDIEMSNGNVVHQNYSEMNAEHAVAAMIRNDAANLQAYILQVPWPY</sequence>
<evidence type="ECO:0000313" key="1">
    <source>
        <dbReference type="EMBL" id="QRN53543.1"/>
    </source>
</evidence>
<dbReference type="Proteomes" id="UP000663181">
    <property type="component" value="Chromosome"/>
</dbReference>
<dbReference type="EMBL" id="CP064030">
    <property type="protein sequence ID" value="QRN53543.1"/>
    <property type="molecule type" value="Genomic_DNA"/>
</dbReference>